<reference evidence="2" key="1">
    <citation type="journal article" date="2015" name="Genome">
        <title>Whole Genome Sequence of the Non-Microcystin-Producing Microcystis aeruginosa Strain NIES-44.</title>
        <authorList>
            <person name="Okano K."/>
            <person name="Miyata N."/>
            <person name="Ozaki Y."/>
        </authorList>
    </citation>
    <scope>NUCLEOTIDE SEQUENCE [LARGE SCALE GENOMIC DNA]</scope>
    <source>
        <strain evidence="2">NIES-44</strain>
    </source>
</reference>
<dbReference type="AlphaFoldDB" id="A0A0A1VZJ6"/>
<comment type="caution">
    <text evidence="1">The sequence shown here is derived from an EMBL/GenBank/DDBJ whole genome shotgun (WGS) entry which is preliminary data.</text>
</comment>
<accession>A0A0A1VZJ6</accession>
<sequence>MTRPPHDQFAKQYLEGLLSPLGKVEVRKEVADETRQVDIFFSPHPNTRGNAQSLGLLANGDNKHFA</sequence>
<gene>
    <name evidence="1" type="ORF">N44_03302</name>
</gene>
<evidence type="ECO:0000313" key="1">
    <source>
        <dbReference type="EMBL" id="GAL94711.1"/>
    </source>
</evidence>
<evidence type="ECO:0000313" key="2">
    <source>
        <dbReference type="Proteomes" id="UP000030321"/>
    </source>
</evidence>
<proteinExistence type="predicted"/>
<name>A0A0A1VZJ6_MICAE</name>
<dbReference type="Proteomes" id="UP000030321">
    <property type="component" value="Unassembled WGS sequence"/>
</dbReference>
<dbReference type="EMBL" id="BBPA01000060">
    <property type="protein sequence ID" value="GAL94711.1"/>
    <property type="molecule type" value="Genomic_DNA"/>
</dbReference>
<protein>
    <submittedName>
        <fullName evidence="1">Uncharacterized protein</fullName>
    </submittedName>
</protein>
<organism evidence="1 2">
    <name type="scientific">Microcystis aeruginosa NIES-44</name>
    <dbReference type="NCBI Taxonomy" id="449439"/>
    <lineage>
        <taxon>Bacteria</taxon>
        <taxon>Bacillati</taxon>
        <taxon>Cyanobacteriota</taxon>
        <taxon>Cyanophyceae</taxon>
        <taxon>Oscillatoriophycideae</taxon>
        <taxon>Chroococcales</taxon>
        <taxon>Microcystaceae</taxon>
        <taxon>Microcystis</taxon>
    </lineage>
</organism>